<dbReference type="Pfam" id="PF14712">
    <property type="entry name" value="Snapin_Pallidin"/>
    <property type="match status" value="1"/>
</dbReference>
<dbReference type="GO" id="GO:0016079">
    <property type="term" value="P:synaptic vesicle exocytosis"/>
    <property type="evidence" value="ECO:0007669"/>
    <property type="project" value="TreeGrafter"/>
</dbReference>
<dbReference type="GO" id="GO:0099078">
    <property type="term" value="C:BORC complex"/>
    <property type="evidence" value="ECO:0007669"/>
    <property type="project" value="TreeGrafter"/>
</dbReference>
<dbReference type="GO" id="GO:0031083">
    <property type="term" value="C:BLOC-1 complex"/>
    <property type="evidence" value="ECO:0007669"/>
    <property type="project" value="InterPro"/>
</dbReference>
<proteinExistence type="inferred from homology"/>
<comment type="caution">
    <text evidence="4">The sequence shown here is derived from an EMBL/GenBank/DDBJ whole genome shotgun (WGS) entry which is preliminary data.</text>
</comment>
<accession>A0AAD9UER5</accession>
<dbReference type="PANTHER" id="PTHR31305:SF2">
    <property type="entry name" value="SNARE-ASSOCIATED PROTEIN SNAPIN"/>
    <property type="match status" value="1"/>
</dbReference>
<keyword evidence="5" id="KW-1185">Reference proteome</keyword>
<dbReference type="PANTHER" id="PTHR31305">
    <property type="entry name" value="SNARE-ASSOCIATED PROTEIN SNAPIN"/>
    <property type="match status" value="1"/>
</dbReference>
<dbReference type="GO" id="GO:0006886">
    <property type="term" value="P:intracellular protein transport"/>
    <property type="evidence" value="ECO:0007669"/>
    <property type="project" value="InterPro"/>
</dbReference>
<evidence type="ECO:0000256" key="1">
    <source>
        <dbReference type="ARBA" id="ARBA00006111"/>
    </source>
</evidence>
<dbReference type="GO" id="GO:0008333">
    <property type="term" value="P:endosome to lysosome transport"/>
    <property type="evidence" value="ECO:0007669"/>
    <property type="project" value="TreeGrafter"/>
</dbReference>
<gene>
    <name evidence="4" type="ORF">NP493_189g00029</name>
</gene>
<dbReference type="GO" id="GO:0032418">
    <property type="term" value="P:lysosome localization"/>
    <property type="evidence" value="ECO:0007669"/>
    <property type="project" value="TreeGrafter"/>
</dbReference>
<dbReference type="GO" id="GO:2000300">
    <property type="term" value="P:regulation of synaptic vesicle exocytosis"/>
    <property type="evidence" value="ECO:0007669"/>
    <property type="project" value="TreeGrafter"/>
</dbReference>
<organism evidence="4 5">
    <name type="scientific">Ridgeia piscesae</name>
    <name type="common">Tubeworm</name>
    <dbReference type="NCBI Taxonomy" id="27915"/>
    <lineage>
        <taxon>Eukaryota</taxon>
        <taxon>Metazoa</taxon>
        <taxon>Spiralia</taxon>
        <taxon>Lophotrochozoa</taxon>
        <taxon>Annelida</taxon>
        <taxon>Polychaeta</taxon>
        <taxon>Sedentaria</taxon>
        <taxon>Canalipalpata</taxon>
        <taxon>Sabellida</taxon>
        <taxon>Siboglinidae</taxon>
        <taxon>Ridgeia</taxon>
    </lineage>
</organism>
<comment type="similarity">
    <text evidence="1">Belongs to the SNAPIN family.</text>
</comment>
<dbReference type="GO" id="GO:0008021">
    <property type="term" value="C:synaptic vesicle"/>
    <property type="evidence" value="ECO:0007669"/>
    <property type="project" value="TreeGrafter"/>
</dbReference>
<dbReference type="GO" id="GO:0007040">
    <property type="term" value="P:lysosome organization"/>
    <property type="evidence" value="ECO:0007669"/>
    <property type="project" value="TreeGrafter"/>
</dbReference>
<evidence type="ECO:0000256" key="3">
    <source>
        <dbReference type="ARBA" id="ARBA00033330"/>
    </source>
</evidence>
<dbReference type="EMBL" id="JAODUO010000189">
    <property type="protein sequence ID" value="KAK2186768.1"/>
    <property type="molecule type" value="Genomic_DNA"/>
</dbReference>
<dbReference type="InterPro" id="IPR028119">
    <property type="entry name" value="Snapin/Pallidin/Snn1"/>
</dbReference>
<evidence type="ECO:0000313" key="4">
    <source>
        <dbReference type="EMBL" id="KAK2186768.1"/>
    </source>
</evidence>
<keyword evidence="2" id="KW-0175">Coiled coil</keyword>
<dbReference type="Proteomes" id="UP001209878">
    <property type="component" value="Unassembled WGS sequence"/>
</dbReference>
<evidence type="ECO:0000256" key="2">
    <source>
        <dbReference type="ARBA" id="ARBA00023054"/>
    </source>
</evidence>
<dbReference type="GO" id="GO:0000149">
    <property type="term" value="F:SNARE binding"/>
    <property type="evidence" value="ECO:0007669"/>
    <property type="project" value="TreeGrafter"/>
</dbReference>
<evidence type="ECO:0000313" key="5">
    <source>
        <dbReference type="Proteomes" id="UP001209878"/>
    </source>
</evidence>
<name>A0AAD9UER5_RIDPI</name>
<protein>
    <recommendedName>
        <fullName evidence="3">Biogenesis of lysosome-related organelles complex 1 subunit 7</fullName>
    </recommendedName>
</protein>
<dbReference type="InterPro" id="IPR017246">
    <property type="entry name" value="Snapin"/>
</dbReference>
<reference evidence="4" key="1">
    <citation type="journal article" date="2023" name="Mol. Biol. Evol.">
        <title>Third-Generation Sequencing Reveals the Adaptive Role of the Epigenome in Three Deep-Sea Polychaetes.</title>
        <authorList>
            <person name="Perez M."/>
            <person name="Aroh O."/>
            <person name="Sun Y."/>
            <person name="Lan Y."/>
            <person name="Juniper S.K."/>
            <person name="Young C.R."/>
            <person name="Angers B."/>
            <person name="Qian P.Y."/>
        </authorList>
    </citation>
    <scope>NUCLEOTIDE SEQUENCE</scope>
    <source>
        <strain evidence="4">R07B-5</strain>
    </source>
</reference>
<dbReference type="AlphaFoldDB" id="A0AAD9UER5"/>
<sequence>MAQPRQDIQDTVLADGLVGLLKPVVEEIDERVMAVRQSQVDLRRHIDSVADDLKKISQHEQVPIELDAYVKKLTNARRRVMLVNNILQNAQDRLNKLHYSVSKETARKKALLDPPSPGPPT</sequence>